<evidence type="ECO:0000313" key="2">
    <source>
        <dbReference type="EMBL" id="OPA81128.1"/>
    </source>
</evidence>
<comment type="caution">
    <text evidence="2">The sequence shown here is derived from an EMBL/GenBank/DDBJ whole genome shotgun (WGS) entry which is preliminary data.</text>
</comment>
<evidence type="ECO:0000256" key="1">
    <source>
        <dbReference type="SAM" id="Phobius"/>
    </source>
</evidence>
<dbReference type="RefSeq" id="WP_078496853.1">
    <property type="nucleotide sequence ID" value="NZ_MSZX01000001.1"/>
</dbReference>
<feature type="transmembrane region" description="Helical" evidence="1">
    <location>
        <begin position="20"/>
        <end position="39"/>
    </location>
</feature>
<feature type="transmembrane region" description="Helical" evidence="1">
    <location>
        <begin position="134"/>
        <end position="162"/>
    </location>
</feature>
<feature type="transmembrane region" description="Helical" evidence="1">
    <location>
        <begin position="103"/>
        <end position="122"/>
    </location>
</feature>
<dbReference type="Pfam" id="PF04854">
    <property type="entry name" value="DUF624"/>
    <property type="match status" value="1"/>
</dbReference>
<dbReference type="Proteomes" id="UP000190188">
    <property type="component" value="Unassembled WGS sequence"/>
</dbReference>
<evidence type="ECO:0000313" key="3">
    <source>
        <dbReference type="Proteomes" id="UP000190188"/>
    </source>
</evidence>
<reference evidence="2 3" key="1">
    <citation type="submission" date="2017-01" db="EMBL/GenBank/DDBJ databases">
        <title>Genome analysis of Paenibacillus selenitrireducens ES3-24.</title>
        <authorList>
            <person name="Xu D."/>
            <person name="Yao R."/>
            <person name="Zheng S."/>
        </authorList>
    </citation>
    <scope>NUCLEOTIDE SEQUENCE [LARGE SCALE GENOMIC DNA]</scope>
    <source>
        <strain evidence="2 3">ES3-24</strain>
    </source>
</reference>
<dbReference type="EMBL" id="MSZX01000001">
    <property type="protein sequence ID" value="OPA81128.1"/>
    <property type="molecule type" value="Genomic_DNA"/>
</dbReference>
<gene>
    <name evidence="2" type="ORF">BVG16_01975</name>
</gene>
<dbReference type="InterPro" id="IPR006938">
    <property type="entry name" value="DUF624"/>
</dbReference>
<proteinExistence type="predicted"/>
<protein>
    <recommendedName>
        <fullName evidence="4">DUF624 domain-containing protein</fullName>
    </recommendedName>
</protein>
<keyword evidence="1" id="KW-0472">Membrane</keyword>
<keyword evidence="1" id="KW-1133">Transmembrane helix</keyword>
<sequence>MEFKGVMGGLYRISEWIMRLSAINLLWVLCSSPFLFFAFTKLLVVQQNLMNESLTMNWAMGIVAPFTLFPATAAMFTVARKWVTGETDVKLFSTFFKGYKQNYVQSMIGGIFYTLLAVIMYVDLKVYMTQLKGFQFVGIVMVALLVILLVSMFNFFSMVVHYHMKTFQLLKNAVLLTVIRPIRSVTTVLGAGILGYFSLKYPFLLVFFTGSVIAAFAFYNFHLIYLKMQTQLEKEALEKAEKEELEAAENDDKASV</sequence>
<organism evidence="2 3">
    <name type="scientific">Paenibacillus selenitireducens</name>
    <dbReference type="NCBI Taxonomy" id="1324314"/>
    <lineage>
        <taxon>Bacteria</taxon>
        <taxon>Bacillati</taxon>
        <taxon>Bacillota</taxon>
        <taxon>Bacilli</taxon>
        <taxon>Bacillales</taxon>
        <taxon>Paenibacillaceae</taxon>
        <taxon>Paenibacillus</taxon>
    </lineage>
</organism>
<dbReference type="AlphaFoldDB" id="A0A1T2XMS8"/>
<feature type="transmembrane region" description="Helical" evidence="1">
    <location>
        <begin position="203"/>
        <end position="226"/>
    </location>
</feature>
<evidence type="ECO:0008006" key="4">
    <source>
        <dbReference type="Google" id="ProtNLM"/>
    </source>
</evidence>
<accession>A0A1T2XMS8</accession>
<feature type="transmembrane region" description="Helical" evidence="1">
    <location>
        <begin position="59"/>
        <end position="83"/>
    </location>
</feature>
<keyword evidence="3" id="KW-1185">Reference proteome</keyword>
<feature type="transmembrane region" description="Helical" evidence="1">
    <location>
        <begin position="174"/>
        <end position="197"/>
    </location>
</feature>
<dbReference type="STRING" id="1324314.BVG16_01975"/>
<name>A0A1T2XMS8_9BACL</name>
<keyword evidence="1" id="KW-0812">Transmembrane</keyword>
<dbReference type="OrthoDB" id="2182676at2"/>